<name>A0A976G525_9BURK</name>
<proteinExistence type="predicted"/>
<evidence type="ECO:0000313" key="2">
    <source>
        <dbReference type="Proteomes" id="UP000256952"/>
    </source>
</evidence>
<reference evidence="1 2" key="1">
    <citation type="submission" date="2018-01" db="EMBL/GenBank/DDBJ databases">
        <authorList>
            <person name="Clerissi C."/>
        </authorList>
    </citation>
    <scope>NUCLEOTIDE SEQUENCE [LARGE SCALE GENOMIC DNA]</scope>
    <source>
        <strain evidence="1">Cupriavidus taiwanensis STM 8556</strain>
    </source>
</reference>
<comment type="caution">
    <text evidence="1">The sequence shown here is derived from an EMBL/GenBank/DDBJ whole genome shotgun (WGS) entry which is preliminary data.</text>
</comment>
<organism evidence="1 2">
    <name type="scientific">Cupriavidus taiwanensis</name>
    <dbReference type="NCBI Taxonomy" id="164546"/>
    <lineage>
        <taxon>Bacteria</taxon>
        <taxon>Pseudomonadati</taxon>
        <taxon>Pseudomonadota</taxon>
        <taxon>Betaproteobacteria</taxon>
        <taxon>Burkholderiales</taxon>
        <taxon>Burkholderiaceae</taxon>
        <taxon>Cupriavidus</taxon>
    </lineage>
</organism>
<dbReference type="AlphaFoldDB" id="A0A976G525"/>
<accession>A0A976G525</accession>
<protein>
    <submittedName>
        <fullName evidence="1">Uncharacterized protein</fullName>
    </submittedName>
</protein>
<evidence type="ECO:0000313" key="1">
    <source>
        <dbReference type="EMBL" id="SOZ72908.1"/>
    </source>
</evidence>
<dbReference type="Proteomes" id="UP000256952">
    <property type="component" value="Chromosome CBM2613_b"/>
</dbReference>
<gene>
    <name evidence="1" type="ORF">CBM2613_B50056</name>
</gene>
<dbReference type="EMBL" id="OFTH01000047">
    <property type="protein sequence ID" value="SOZ72908.1"/>
    <property type="molecule type" value="Genomic_DNA"/>
</dbReference>
<sequence>MLHHVVLNPNFNHPEKTLQSARHRTSGCIRVAEQSGRVLVQHSFQKLLPRRKSEVERALCNTNATGQLTNSEVSEAVASNYIRSHFQETMTSRLPRPRAAWPTSRLRQFDLRKNVGTRVHFSLRRKA</sequence>